<dbReference type="KEGG" id="atl:Athai_63440"/>
<evidence type="ECO:0000256" key="1">
    <source>
        <dbReference type="SAM" id="Phobius"/>
    </source>
</evidence>
<keyword evidence="1" id="KW-0812">Transmembrane</keyword>
<evidence type="ECO:0000313" key="3">
    <source>
        <dbReference type="Proteomes" id="UP000611640"/>
    </source>
</evidence>
<dbReference type="Proteomes" id="UP000611640">
    <property type="component" value="Chromosome"/>
</dbReference>
<dbReference type="EMBL" id="AP023355">
    <property type="protein sequence ID" value="BCJ38841.1"/>
    <property type="molecule type" value="Genomic_DNA"/>
</dbReference>
<sequence>MKALLMAALVVVGLFVAGSLVVWAVKAFIGVLFYVLIGALIVGGVVFIAGKVRKSVSGSSRRQLR</sequence>
<keyword evidence="1" id="KW-1133">Transmembrane helix</keyword>
<dbReference type="AlphaFoldDB" id="A0A7R7I0Q0"/>
<keyword evidence="3" id="KW-1185">Reference proteome</keyword>
<accession>A0A7R7I0Q0</accession>
<organism evidence="2 3">
    <name type="scientific">Actinocatenispora thailandica</name>
    <dbReference type="NCBI Taxonomy" id="227318"/>
    <lineage>
        <taxon>Bacteria</taxon>
        <taxon>Bacillati</taxon>
        <taxon>Actinomycetota</taxon>
        <taxon>Actinomycetes</taxon>
        <taxon>Micromonosporales</taxon>
        <taxon>Micromonosporaceae</taxon>
        <taxon>Actinocatenispora</taxon>
    </lineage>
</organism>
<feature type="transmembrane region" description="Helical" evidence="1">
    <location>
        <begin position="28"/>
        <end position="52"/>
    </location>
</feature>
<gene>
    <name evidence="2" type="ORF">Athai_63440</name>
</gene>
<dbReference type="RefSeq" id="WP_203964814.1">
    <property type="nucleotide sequence ID" value="NZ_AP023355.1"/>
</dbReference>
<proteinExistence type="predicted"/>
<evidence type="ECO:0000313" key="2">
    <source>
        <dbReference type="EMBL" id="BCJ38841.1"/>
    </source>
</evidence>
<reference evidence="2 3" key="1">
    <citation type="submission" date="2020-08" db="EMBL/GenBank/DDBJ databases">
        <title>Whole genome shotgun sequence of Actinocatenispora thailandica NBRC 105041.</title>
        <authorList>
            <person name="Komaki H."/>
            <person name="Tamura T."/>
        </authorList>
    </citation>
    <scope>NUCLEOTIDE SEQUENCE [LARGE SCALE GENOMIC DNA]</scope>
    <source>
        <strain evidence="2 3">NBRC 105041</strain>
    </source>
</reference>
<keyword evidence="1" id="KW-0472">Membrane</keyword>
<protein>
    <submittedName>
        <fullName evidence="2">Uncharacterized protein</fullName>
    </submittedName>
</protein>
<name>A0A7R7I0Q0_9ACTN</name>